<reference evidence="3 4" key="1">
    <citation type="submission" date="2019-07" db="EMBL/GenBank/DDBJ databases">
        <title>Venturia inaequalis Genome Resource.</title>
        <authorList>
            <person name="Lichtner F.J."/>
        </authorList>
    </citation>
    <scope>NUCLEOTIDE SEQUENCE [LARGE SCALE GENOMIC DNA]</scope>
    <source>
        <strain evidence="3 4">DMI_063113</strain>
    </source>
</reference>
<dbReference type="Proteomes" id="UP000490939">
    <property type="component" value="Unassembled WGS sequence"/>
</dbReference>
<dbReference type="AlphaFoldDB" id="A0A8H3UGB3"/>
<dbReference type="InterPro" id="IPR046936">
    <property type="entry name" value="BIM1-like"/>
</dbReference>
<accession>A0A8H3UGB3</accession>
<keyword evidence="2" id="KW-1133">Transmembrane helix</keyword>
<evidence type="ECO:0000313" key="3">
    <source>
        <dbReference type="EMBL" id="KAE9969659.1"/>
    </source>
</evidence>
<dbReference type="PANTHER" id="PTHR34992">
    <property type="entry name" value="HYPHAL ANASTAMOSIS-7 PROTEIN"/>
    <property type="match status" value="1"/>
</dbReference>
<dbReference type="EMBL" id="WNWR01000762">
    <property type="protein sequence ID" value="KAE9969659.1"/>
    <property type="molecule type" value="Genomic_DNA"/>
</dbReference>
<feature type="region of interest" description="Disordered" evidence="1">
    <location>
        <begin position="421"/>
        <end position="451"/>
    </location>
</feature>
<feature type="transmembrane region" description="Helical" evidence="2">
    <location>
        <begin position="314"/>
        <end position="336"/>
    </location>
</feature>
<keyword evidence="4" id="KW-1185">Reference proteome</keyword>
<gene>
    <name evidence="3" type="ORF">EG327_010549</name>
</gene>
<organism evidence="3 4">
    <name type="scientific">Venturia inaequalis</name>
    <name type="common">Apple scab fungus</name>
    <dbReference type="NCBI Taxonomy" id="5025"/>
    <lineage>
        <taxon>Eukaryota</taxon>
        <taxon>Fungi</taxon>
        <taxon>Dikarya</taxon>
        <taxon>Ascomycota</taxon>
        <taxon>Pezizomycotina</taxon>
        <taxon>Dothideomycetes</taxon>
        <taxon>Pleosporomycetidae</taxon>
        <taxon>Venturiales</taxon>
        <taxon>Venturiaceae</taxon>
        <taxon>Venturia</taxon>
    </lineage>
</organism>
<name>A0A8H3UGB3_VENIN</name>
<evidence type="ECO:0000313" key="4">
    <source>
        <dbReference type="Proteomes" id="UP000490939"/>
    </source>
</evidence>
<evidence type="ECO:0000256" key="1">
    <source>
        <dbReference type="SAM" id="MobiDB-lite"/>
    </source>
</evidence>
<dbReference type="PANTHER" id="PTHR34992:SF11">
    <property type="entry name" value="COPPER ACQUISITION FACTOR BIM1-LIKE DOMAIN-CONTAINING PROTEIN"/>
    <property type="match status" value="1"/>
</dbReference>
<proteinExistence type="predicted"/>
<feature type="region of interest" description="Disordered" evidence="1">
    <location>
        <begin position="86"/>
        <end position="122"/>
    </location>
</feature>
<evidence type="ECO:0000256" key="2">
    <source>
        <dbReference type="SAM" id="Phobius"/>
    </source>
</evidence>
<keyword evidence="2" id="KW-0812">Transmembrane</keyword>
<feature type="compositionally biased region" description="Polar residues" evidence="1">
    <location>
        <begin position="95"/>
        <end position="107"/>
    </location>
</feature>
<comment type="caution">
    <text evidence="3">The sequence shown here is derived from an EMBL/GenBank/DDBJ whole genome shotgun (WGS) entry which is preliminary data.</text>
</comment>
<keyword evidence="2" id="KW-0472">Membrane</keyword>
<protein>
    <submittedName>
        <fullName evidence="3">Uncharacterized protein</fullName>
    </submittedName>
</protein>
<sequence>MAAPQSSSPAHFEFVWPRPRIDNGKIFLSEKATQFPCGGLTKASTVRTPFPLSGSAPIQLRLKDWGASDKPRKVMLNVKMNLGNNAGVGEHNAGRTVSSTAGTNSPAKNDPNAPRMATGKGNKHHEFGTGLRFVSETFFVGGGLCLEDIWAPNWAGHSDMGKVEQLKEGMNATLLLEVAETDAFGIKEVVRRGYMCADITFTKEPLTPRQYTQRCHNDSIIVPNVGSNTDTFPLLPTPIPLIPGPPHRPNPKCVMGVGGPVFGSDCGPEKPDHPGFGHGGGLGGLFGGGFSGSRNSSSSSTVITKSHDNVGAKVGAAIGGSIAAVVVFLLVWVLVVRKKLAKKNRSTAYANSDVETRPSPEELFAANRITPANTGAGLRGGDGDVASQDGFEAGERRAMEEGMVFGDVKVRIDEVTDRESVFGDAREDHGEGLPSYVQAAGNGRDMGREKM</sequence>
<feature type="compositionally biased region" description="Basic and acidic residues" evidence="1">
    <location>
        <begin position="421"/>
        <end position="431"/>
    </location>
</feature>